<dbReference type="InterPro" id="IPR024498">
    <property type="entry name" value="DUF2786"/>
</dbReference>
<keyword evidence="4" id="KW-1185">Reference proteome</keyword>
<sequence length="224" mass="25461">MSDKKVLAKIKKCLALAKSSNANEAATALRQAQALMEKHNVNDETIALSGIETAECSVGTVRNPPQYHQALVSLMKRAFGVEPLYLVDWECTKVKFIGMESQALVASYAYEVLYRQLKKDRSAYMKTLRRYRKVNKTRKADLFALHWVIGVYEKVQEFVQSEENKALINRYMDAEHSKVEPTKQRTHKAKAQDRDAIYSGYQAGKNADLHRGMSGDETKRLEAV</sequence>
<accession>A0ABT3MT87</accession>
<dbReference type="InterPro" id="IPR055592">
    <property type="entry name" value="DUF7168"/>
</dbReference>
<comment type="caution">
    <text evidence="3">The sequence shown here is derived from an EMBL/GenBank/DDBJ whole genome shotgun (WGS) entry which is preliminary data.</text>
</comment>
<gene>
    <name evidence="3" type="ORF">NX722_07875</name>
</gene>
<feature type="domain" description="DUF2786" evidence="1">
    <location>
        <begin position="5"/>
        <end position="42"/>
    </location>
</feature>
<protein>
    <submittedName>
        <fullName evidence="3">DUF2786 domain-containing protein</fullName>
    </submittedName>
</protein>
<feature type="domain" description="DUF7168" evidence="2">
    <location>
        <begin position="57"/>
        <end position="185"/>
    </location>
</feature>
<evidence type="ECO:0000259" key="2">
    <source>
        <dbReference type="Pfam" id="PF23771"/>
    </source>
</evidence>
<dbReference type="InterPro" id="IPR016868">
    <property type="entry name" value="Phage_B3_Orf5"/>
</dbReference>
<dbReference type="Proteomes" id="UP001209854">
    <property type="component" value="Unassembled WGS sequence"/>
</dbReference>
<proteinExistence type="predicted"/>
<dbReference type="Pfam" id="PF23771">
    <property type="entry name" value="DUF7168"/>
    <property type="match status" value="1"/>
</dbReference>
<organism evidence="3 4">
    <name type="scientific">Endozoicomonas gorgoniicola</name>
    <dbReference type="NCBI Taxonomy" id="1234144"/>
    <lineage>
        <taxon>Bacteria</taxon>
        <taxon>Pseudomonadati</taxon>
        <taxon>Pseudomonadota</taxon>
        <taxon>Gammaproteobacteria</taxon>
        <taxon>Oceanospirillales</taxon>
        <taxon>Endozoicomonadaceae</taxon>
        <taxon>Endozoicomonas</taxon>
    </lineage>
</organism>
<dbReference type="RefSeq" id="WP_262567520.1">
    <property type="nucleotide sequence ID" value="NZ_JAPFCC010000001.1"/>
</dbReference>
<dbReference type="EMBL" id="JAPFCC010000001">
    <property type="protein sequence ID" value="MCW7552567.1"/>
    <property type="molecule type" value="Genomic_DNA"/>
</dbReference>
<dbReference type="PIRSF" id="PIRSF028111">
    <property type="entry name" value="UCP028111"/>
    <property type="match status" value="1"/>
</dbReference>
<evidence type="ECO:0000259" key="1">
    <source>
        <dbReference type="Pfam" id="PF10979"/>
    </source>
</evidence>
<dbReference type="Pfam" id="PF10979">
    <property type="entry name" value="DUF2786"/>
    <property type="match status" value="1"/>
</dbReference>
<evidence type="ECO:0000313" key="3">
    <source>
        <dbReference type="EMBL" id="MCW7552567.1"/>
    </source>
</evidence>
<name>A0ABT3MT87_9GAMM</name>
<reference evidence="3 4" key="1">
    <citation type="submission" date="2022-10" db="EMBL/GenBank/DDBJ databases">
        <title>High-quality genome sequences of two octocoral-associated bacteria, Endozoicomonas euniceicola EF212 and Endozoicomonas gorgoniicola PS125.</title>
        <authorList>
            <person name="Chiou Y.-J."/>
            <person name="Chen Y.-H."/>
        </authorList>
    </citation>
    <scope>NUCLEOTIDE SEQUENCE [LARGE SCALE GENOMIC DNA]</scope>
    <source>
        <strain evidence="3 4">PS125</strain>
    </source>
</reference>
<evidence type="ECO:0000313" key="4">
    <source>
        <dbReference type="Proteomes" id="UP001209854"/>
    </source>
</evidence>